<dbReference type="EMBL" id="GL832992">
    <property type="protein sequence ID" value="EGD80322.1"/>
    <property type="molecule type" value="Genomic_DNA"/>
</dbReference>
<dbReference type="RefSeq" id="XP_004988112.1">
    <property type="nucleotide sequence ID" value="XM_004988055.1"/>
</dbReference>
<feature type="region of interest" description="Disordered" evidence="1">
    <location>
        <begin position="1"/>
        <end position="61"/>
    </location>
</feature>
<accession>F2URR7</accession>
<organism evidence="3">
    <name type="scientific">Salpingoeca rosetta (strain ATCC 50818 / BSB-021)</name>
    <dbReference type="NCBI Taxonomy" id="946362"/>
    <lineage>
        <taxon>Eukaryota</taxon>
        <taxon>Choanoflagellata</taxon>
        <taxon>Craspedida</taxon>
        <taxon>Salpingoecidae</taxon>
        <taxon>Salpingoeca</taxon>
    </lineage>
</organism>
<proteinExistence type="predicted"/>
<dbReference type="KEGG" id="sre:PTSG_10577"/>
<feature type="compositionally biased region" description="Low complexity" evidence="1">
    <location>
        <begin position="1"/>
        <end position="14"/>
    </location>
</feature>
<evidence type="ECO:0000256" key="1">
    <source>
        <dbReference type="SAM" id="MobiDB-lite"/>
    </source>
</evidence>
<dbReference type="GeneID" id="16068638"/>
<dbReference type="Proteomes" id="UP000007799">
    <property type="component" value="Unassembled WGS sequence"/>
</dbReference>
<sequence length="84" mass="9165">MHMLPATTTSSSASGNNDTAHQLAVIALEQSKASKGKGKHGEADARCSHKDEEQSARSRMQRLARRVWRQLPFEEKPSTGYGGV</sequence>
<evidence type="ECO:0000313" key="2">
    <source>
        <dbReference type="EMBL" id="EGD80322.1"/>
    </source>
</evidence>
<protein>
    <submittedName>
        <fullName evidence="2">Uncharacterized protein</fullName>
    </submittedName>
</protein>
<name>F2URR7_SALR5</name>
<evidence type="ECO:0000313" key="3">
    <source>
        <dbReference type="Proteomes" id="UP000007799"/>
    </source>
</evidence>
<keyword evidence="3" id="KW-1185">Reference proteome</keyword>
<dbReference type="InParanoid" id="F2URR7"/>
<feature type="compositionally biased region" description="Basic and acidic residues" evidence="1">
    <location>
        <begin position="39"/>
        <end position="56"/>
    </location>
</feature>
<dbReference type="AlphaFoldDB" id="F2URR7"/>
<gene>
    <name evidence="2" type="ORF">PTSG_10577</name>
</gene>
<reference evidence="2" key="1">
    <citation type="submission" date="2009-08" db="EMBL/GenBank/DDBJ databases">
        <title>Annotation of Salpingoeca rosetta.</title>
        <authorList>
            <consortium name="The Broad Institute Genome Sequencing Platform"/>
            <person name="Russ C."/>
            <person name="Cuomo C."/>
            <person name="Burger G."/>
            <person name="Gray M.W."/>
            <person name="Holland P.W.H."/>
            <person name="King N."/>
            <person name="Lang F.B.F."/>
            <person name="Roger A.J."/>
            <person name="Ruiz-Trillo I."/>
            <person name="Young S.K."/>
            <person name="Zeng Q."/>
            <person name="Gargeya S."/>
            <person name="Alvarado L."/>
            <person name="Berlin A."/>
            <person name="Chapman S.B."/>
            <person name="Chen Z."/>
            <person name="Freedman E."/>
            <person name="Gellesch M."/>
            <person name="Goldberg J."/>
            <person name="Griggs A."/>
            <person name="Gujja S."/>
            <person name="Heilman E."/>
            <person name="Heiman D."/>
            <person name="Howarth C."/>
            <person name="Mehta T."/>
            <person name="Neiman D."/>
            <person name="Pearson M."/>
            <person name="Roberts A."/>
            <person name="Saif S."/>
            <person name="Shea T."/>
            <person name="Shenoy N."/>
            <person name="Sisk P."/>
            <person name="Stolte C."/>
            <person name="Sykes S."/>
            <person name="White J."/>
            <person name="Yandava C."/>
            <person name="Haas B."/>
            <person name="Nusbaum C."/>
            <person name="Birren B."/>
        </authorList>
    </citation>
    <scope>NUCLEOTIDE SEQUENCE [LARGE SCALE GENOMIC DNA]</scope>
    <source>
        <strain evidence="2">ATCC 50818</strain>
    </source>
</reference>